<name>A0AA40CPB8_9PEZI</name>
<gene>
    <name evidence="3" type="ORF">B0T16DRAFT_514329</name>
</gene>
<accession>A0AA40CPB8</accession>
<dbReference type="Proteomes" id="UP001174936">
    <property type="component" value="Unassembled WGS sequence"/>
</dbReference>
<evidence type="ECO:0000313" key="3">
    <source>
        <dbReference type="EMBL" id="KAK0644663.1"/>
    </source>
</evidence>
<feature type="region of interest" description="Disordered" evidence="1">
    <location>
        <begin position="104"/>
        <end position="125"/>
    </location>
</feature>
<protein>
    <recommendedName>
        <fullName evidence="5">Extracellular membrane protein CFEM domain-containing protein</fullName>
    </recommendedName>
</protein>
<reference evidence="3" key="1">
    <citation type="submission" date="2023-06" db="EMBL/GenBank/DDBJ databases">
        <title>Genome-scale phylogeny and comparative genomics of the fungal order Sordariales.</title>
        <authorList>
            <consortium name="Lawrence Berkeley National Laboratory"/>
            <person name="Hensen N."/>
            <person name="Bonometti L."/>
            <person name="Westerberg I."/>
            <person name="Brannstrom I.O."/>
            <person name="Guillou S."/>
            <person name="Cros-Aarteil S."/>
            <person name="Calhoun S."/>
            <person name="Haridas S."/>
            <person name="Kuo A."/>
            <person name="Mondo S."/>
            <person name="Pangilinan J."/>
            <person name="Riley R."/>
            <person name="Labutti K."/>
            <person name="Andreopoulos B."/>
            <person name="Lipzen A."/>
            <person name="Chen C."/>
            <person name="Yanf M."/>
            <person name="Daum C."/>
            <person name="Ng V."/>
            <person name="Clum A."/>
            <person name="Steindorff A."/>
            <person name="Ohm R."/>
            <person name="Martin F."/>
            <person name="Silar P."/>
            <person name="Natvig D."/>
            <person name="Lalanne C."/>
            <person name="Gautier V."/>
            <person name="Ament-Velasquez S.L."/>
            <person name="Kruys A."/>
            <person name="Hutchinson M.I."/>
            <person name="Powell A.J."/>
            <person name="Barry K."/>
            <person name="Miller A.N."/>
            <person name="Grigoriev I.V."/>
            <person name="Debuchy R."/>
            <person name="Gladieux P."/>
            <person name="Thoren M.H."/>
            <person name="Johannesson H."/>
        </authorList>
    </citation>
    <scope>NUCLEOTIDE SEQUENCE</scope>
    <source>
        <strain evidence="3">SMH2532-1</strain>
    </source>
</reference>
<dbReference type="EMBL" id="JAULSV010000005">
    <property type="protein sequence ID" value="KAK0644663.1"/>
    <property type="molecule type" value="Genomic_DNA"/>
</dbReference>
<keyword evidence="2" id="KW-0732">Signal</keyword>
<organism evidence="3 4">
    <name type="scientific">Cercophora newfieldiana</name>
    <dbReference type="NCBI Taxonomy" id="92897"/>
    <lineage>
        <taxon>Eukaryota</taxon>
        <taxon>Fungi</taxon>
        <taxon>Dikarya</taxon>
        <taxon>Ascomycota</taxon>
        <taxon>Pezizomycotina</taxon>
        <taxon>Sordariomycetes</taxon>
        <taxon>Sordariomycetidae</taxon>
        <taxon>Sordariales</taxon>
        <taxon>Lasiosphaeriaceae</taxon>
        <taxon>Cercophora</taxon>
    </lineage>
</organism>
<evidence type="ECO:0000256" key="1">
    <source>
        <dbReference type="SAM" id="MobiDB-lite"/>
    </source>
</evidence>
<evidence type="ECO:0008006" key="5">
    <source>
        <dbReference type="Google" id="ProtNLM"/>
    </source>
</evidence>
<evidence type="ECO:0000256" key="2">
    <source>
        <dbReference type="SAM" id="SignalP"/>
    </source>
</evidence>
<feature type="signal peptide" evidence="2">
    <location>
        <begin position="1"/>
        <end position="21"/>
    </location>
</feature>
<comment type="caution">
    <text evidence="3">The sequence shown here is derived from an EMBL/GenBank/DDBJ whole genome shotgun (WGS) entry which is preliminary data.</text>
</comment>
<keyword evidence="4" id="KW-1185">Reference proteome</keyword>
<feature type="chain" id="PRO_5041378635" description="Extracellular membrane protein CFEM domain-containing protein" evidence="2">
    <location>
        <begin position="22"/>
        <end position="165"/>
    </location>
</feature>
<proteinExistence type="predicted"/>
<evidence type="ECO:0000313" key="4">
    <source>
        <dbReference type="Proteomes" id="UP001174936"/>
    </source>
</evidence>
<dbReference type="AlphaFoldDB" id="A0AA40CPB8"/>
<sequence length="165" mass="16788">MRISGTVASMAGLLLAGNVLALEPVDPECFRPALEMTCTTHVGLDAQRTCACSQMTIISSCDKKFYSAADPTLTSVINDMSIMGCFSTGAEAQATNTAAAGATTGTNAGSGGPAPTGTQKSAGAGTVPGGGREVAWVALGVVLCNVRVGCIRYAKPLENTERQRL</sequence>